<protein>
    <submittedName>
        <fullName evidence="2">Uncharacterized protein</fullName>
    </submittedName>
</protein>
<evidence type="ECO:0000313" key="2">
    <source>
        <dbReference type="EMBL" id="CAL1356626.1"/>
    </source>
</evidence>
<gene>
    <name evidence="2" type="ORF">LTRI10_LOCUS4312</name>
</gene>
<evidence type="ECO:0000256" key="1">
    <source>
        <dbReference type="SAM" id="SignalP"/>
    </source>
</evidence>
<keyword evidence="1" id="KW-0732">Signal</keyword>
<dbReference type="PROSITE" id="PS51257">
    <property type="entry name" value="PROKAR_LIPOPROTEIN"/>
    <property type="match status" value="1"/>
</dbReference>
<accession>A0AAV2CLJ6</accession>
<feature type="signal peptide" evidence="1">
    <location>
        <begin position="1"/>
        <end position="20"/>
    </location>
</feature>
<feature type="chain" id="PRO_5043718606" evidence="1">
    <location>
        <begin position="21"/>
        <end position="86"/>
    </location>
</feature>
<dbReference type="AlphaFoldDB" id="A0AAV2CLJ6"/>
<dbReference type="Proteomes" id="UP001497516">
    <property type="component" value="Chromosome 1"/>
</dbReference>
<keyword evidence="3" id="KW-1185">Reference proteome</keyword>
<dbReference type="EMBL" id="OZ034813">
    <property type="protein sequence ID" value="CAL1356626.1"/>
    <property type="molecule type" value="Genomic_DNA"/>
</dbReference>
<organism evidence="2 3">
    <name type="scientific">Linum trigynum</name>
    <dbReference type="NCBI Taxonomy" id="586398"/>
    <lineage>
        <taxon>Eukaryota</taxon>
        <taxon>Viridiplantae</taxon>
        <taxon>Streptophyta</taxon>
        <taxon>Embryophyta</taxon>
        <taxon>Tracheophyta</taxon>
        <taxon>Spermatophyta</taxon>
        <taxon>Magnoliopsida</taxon>
        <taxon>eudicotyledons</taxon>
        <taxon>Gunneridae</taxon>
        <taxon>Pentapetalae</taxon>
        <taxon>rosids</taxon>
        <taxon>fabids</taxon>
        <taxon>Malpighiales</taxon>
        <taxon>Linaceae</taxon>
        <taxon>Linum</taxon>
    </lineage>
</organism>
<name>A0AAV2CLJ6_9ROSI</name>
<proteinExistence type="predicted"/>
<sequence length="86" mass="9032">MKSAYVQISFFALLLVVASCDRLSTTKQNLEMGSVEGDGATNLKGGVSTAAQPVVVLCNANTDCAILVCQKGSPQCFDHHCFCTSS</sequence>
<reference evidence="2 3" key="1">
    <citation type="submission" date="2024-04" db="EMBL/GenBank/DDBJ databases">
        <authorList>
            <person name="Fracassetti M."/>
        </authorList>
    </citation>
    <scope>NUCLEOTIDE SEQUENCE [LARGE SCALE GENOMIC DNA]</scope>
</reference>
<evidence type="ECO:0000313" key="3">
    <source>
        <dbReference type="Proteomes" id="UP001497516"/>
    </source>
</evidence>